<accession>A0A8X6PV88</accession>
<proteinExistence type="predicted"/>
<dbReference type="EMBL" id="BMAW01024281">
    <property type="protein sequence ID" value="GFT87232.1"/>
    <property type="molecule type" value="Genomic_DNA"/>
</dbReference>
<dbReference type="PANTHER" id="PTHR47272">
    <property type="entry name" value="DDE_TNP_1_7 DOMAIN-CONTAINING PROTEIN"/>
    <property type="match status" value="1"/>
</dbReference>
<keyword evidence="2" id="KW-1185">Reference proteome</keyword>
<dbReference type="OrthoDB" id="6505303at2759"/>
<sequence>MDKYFPTVPLLDILHYKNHCQGTLRKNNIPSNVTFKMDIEMKSQDRGSVDEKVRNDGQDFVVKWFENELVLLTSSDHGKHPLDTC</sequence>
<organism evidence="1 2">
    <name type="scientific">Nephila pilipes</name>
    <name type="common">Giant wood spider</name>
    <name type="synonym">Nephila maculata</name>
    <dbReference type="NCBI Taxonomy" id="299642"/>
    <lineage>
        <taxon>Eukaryota</taxon>
        <taxon>Metazoa</taxon>
        <taxon>Ecdysozoa</taxon>
        <taxon>Arthropoda</taxon>
        <taxon>Chelicerata</taxon>
        <taxon>Arachnida</taxon>
        <taxon>Araneae</taxon>
        <taxon>Araneomorphae</taxon>
        <taxon>Entelegynae</taxon>
        <taxon>Araneoidea</taxon>
        <taxon>Nephilidae</taxon>
        <taxon>Nephila</taxon>
    </lineage>
</organism>
<dbReference type="Proteomes" id="UP000887013">
    <property type="component" value="Unassembled WGS sequence"/>
</dbReference>
<comment type="caution">
    <text evidence="1">The sequence shown here is derived from an EMBL/GenBank/DDBJ whole genome shotgun (WGS) entry which is preliminary data.</text>
</comment>
<dbReference type="PANTHER" id="PTHR47272:SF2">
    <property type="entry name" value="PIGGYBAC TRANSPOSABLE ELEMENT-DERIVED PROTEIN 3-LIKE"/>
    <property type="match status" value="1"/>
</dbReference>
<evidence type="ECO:0000313" key="1">
    <source>
        <dbReference type="EMBL" id="GFT87232.1"/>
    </source>
</evidence>
<name>A0A8X6PV88_NEPPI</name>
<protein>
    <recommendedName>
        <fullName evidence="3">PiggyBac transposable element-derived protein domain-containing protein</fullName>
    </recommendedName>
</protein>
<dbReference type="AlphaFoldDB" id="A0A8X6PV88"/>
<reference evidence="1" key="1">
    <citation type="submission" date="2020-08" db="EMBL/GenBank/DDBJ databases">
        <title>Multicomponent nature underlies the extraordinary mechanical properties of spider dragline silk.</title>
        <authorList>
            <person name="Kono N."/>
            <person name="Nakamura H."/>
            <person name="Mori M."/>
            <person name="Yoshida Y."/>
            <person name="Ohtoshi R."/>
            <person name="Malay A.D."/>
            <person name="Moran D.A.P."/>
            <person name="Tomita M."/>
            <person name="Numata K."/>
            <person name="Arakawa K."/>
        </authorList>
    </citation>
    <scope>NUCLEOTIDE SEQUENCE</scope>
</reference>
<gene>
    <name evidence="1" type="ORF">NPIL_641021</name>
</gene>
<evidence type="ECO:0008006" key="3">
    <source>
        <dbReference type="Google" id="ProtNLM"/>
    </source>
</evidence>
<evidence type="ECO:0000313" key="2">
    <source>
        <dbReference type="Proteomes" id="UP000887013"/>
    </source>
</evidence>